<gene>
    <name evidence="3" type="ORF">CLV37_102426</name>
</gene>
<comment type="caution">
    <text evidence="3">The sequence shown here is derived from an EMBL/GenBank/DDBJ whole genome shotgun (WGS) entry which is preliminary data.</text>
</comment>
<dbReference type="Pfam" id="PF11241">
    <property type="entry name" value="DUF3043"/>
    <property type="match status" value="1"/>
</dbReference>
<evidence type="ECO:0008006" key="5">
    <source>
        <dbReference type="Google" id="ProtNLM"/>
    </source>
</evidence>
<feature type="transmembrane region" description="Helical" evidence="2">
    <location>
        <begin position="105"/>
        <end position="123"/>
    </location>
</feature>
<keyword evidence="2" id="KW-1133">Transmembrane helix</keyword>
<proteinExistence type="predicted"/>
<dbReference type="OrthoDB" id="5194448at2"/>
<feature type="region of interest" description="Disordered" evidence="1">
    <location>
        <begin position="1"/>
        <end position="60"/>
    </location>
</feature>
<keyword evidence="2" id="KW-0812">Transmembrane</keyword>
<dbReference type="InterPro" id="IPR021403">
    <property type="entry name" value="DUF3043"/>
</dbReference>
<feature type="compositionally biased region" description="Basic and acidic residues" evidence="1">
    <location>
        <begin position="48"/>
        <end position="60"/>
    </location>
</feature>
<accession>A0A2T0R8F9</accession>
<evidence type="ECO:0000313" key="4">
    <source>
        <dbReference type="Proteomes" id="UP000238083"/>
    </source>
</evidence>
<keyword evidence="2" id="KW-0472">Membrane</keyword>
<dbReference type="RefSeq" id="WP_106208256.1">
    <property type="nucleotide sequence ID" value="NZ_PVZF01000002.1"/>
</dbReference>
<reference evidence="3 4" key="1">
    <citation type="submission" date="2018-03" db="EMBL/GenBank/DDBJ databases">
        <title>Genomic Encyclopedia of Archaeal and Bacterial Type Strains, Phase II (KMG-II): from individual species to whole genera.</title>
        <authorList>
            <person name="Goeker M."/>
        </authorList>
    </citation>
    <scope>NUCLEOTIDE SEQUENCE [LARGE SCALE GENOMIC DNA]</scope>
    <source>
        <strain evidence="3 4">DSM 19711</strain>
    </source>
</reference>
<protein>
    <recommendedName>
        <fullName evidence="5">DUF3043 family protein</fullName>
    </recommendedName>
</protein>
<evidence type="ECO:0000313" key="3">
    <source>
        <dbReference type="EMBL" id="PRY17463.1"/>
    </source>
</evidence>
<dbReference type="AlphaFoldDB" id="A0A2T0R8F9"/>
<evidence type="ECO:0000256" key="1">
    <source>
        <dbReference type="SAM" id="MobiDB-lite"/>
    </source>
</evidence>
<feature type="transmembrane region" description="Helical" evidence="2">
    <location>
        <begin position="129"/>
        <end position="151"/>
    </location>
</feature>
<dbReference type="Proteomes" id="UP000238083">
    <property type="component" value="Unassembled WGS sequence"/>
</dbReference>
<sequence length="197" mass="21793">MFGRSKEKSAPAAQESPAVELTKVGGKGRPTPRRSDAQARNARPLVPADRKAAQKLSREAQREERAKMQAALMTGDERYLPVRDRGPQKRFVRDVVDARRNVGEYFLIIAGISLVLSMVASPLGSRSLVLATTLLIYGMLAVVVVDSVLLGRRVRRTVAARFPDPERGLVSYGITRALQIRRMRRPVPMVERGAHPS</sequence>
<keyword evidence="4" id="KW-1185">Reference proteome</keyword>
<dbReference type="EMBL" id="PVZF01000002">
    <property type="protein sequence ID" value="PRY17463.1"/>
    <property type="molecule type" value="Genomic_DNA"/>
</dbReference>
<evidence type="ECO:0000256" key="2">
    <source>
        <dbReference type="SAM" id="Phobius"/>
    </source>
</evidence>
<organism evidence="3 4">
    <name type="scientific">Kineococcus rhizosphaerae</name>
    <dbReference type="NCBI Taxonomy" id="559628"/>
    <lineage>
        <taxon>Bacteria</taxon>
        <taxon>Bacillati</taxon>
        <taxon>Actinomycetota</taxon>
        <taxon>Actinomycetes</taxon>
        <taxon>Kineosporiales</taxon>
        <taxon>Kineosporiaceae</taxon>
        <taxon>Kineococcus</taxon>
    </lineage>
</organism>
<name>A0A2T0R8F9_9ACTN</name>